<dbReference type="RefSeq" id="WP_014453245.1">
    <property type="nucleotide sequence ID" value="NC_017096.1"/>
</dbReference>
<dbReference type="InterPro" id="IPR024033">
    <property type="entry name" value="OXTCase_su_AllG_h-dom"/>
</dbReference>
<gene>
    <name evidence="1" type="ordered locus">CSE_07160</name>
</gene>
<protein>
    <recommendedName>
        <fullName evidence="3">DUF1116 domain-containing protein</fullName>
    </recommendedName>
</protein>
<evidence type="ECO:0000313" key="1">
    <source>
        <dbReference type="EMBL" id="BAL80842.1"/>
    </source>
</evidence>
<dbReference type="InterPro" id="IPR009499">
    <property type="entry name" value="AllG-like"/>
</dbReference>
<organism evidence="1 2">
    <name type="scientific">Caldisericum exile (strain DSM 21853 / NBRC 104410 / AZM16c01)</name>
    <dbReference type="NCBI Taxonomy" id="511051"/>
    <lineage>
        <taxon>Bacteria</taxon>
        <taxon>Pseudomonadati</taxon>
        <taxon>Caldisericota/Cryosericota group</taxon>
        <taxon>Caldisericota</taxon>
        <taxon>Caldisericia</taxon>
        <taxon>Caldisericales</taxon>
        <taxon>Caldisericaceae</taxon>
        <taxon>Caldisericum</taxon>
    </lineage>
</organism>
<dbReference type="Gene3D" id="3.90.1710.10">
    <property type="entry name" value="Enterococcus faecalis V583 domain"/>
    <property type="match status" value="1"/>
</dbReference>
<name>A0A7U6JGU5_CALEA</name>
<sequence>MSKVNELFKSELKVINIGLTAFADSLRATGYKVVHVDWSPPAFGEDVREALDKFNEIVISKKVDIEKANEEAFKRLVSARPKLVRMGKALDLIPGMKSNMLLHAGPPVTWDRMCGPMKGAVLGAILYEGWAENLEDAEKLAQSGKIEFSPCHHHQAVGPMAGVVSPSMPVFEIVNETYGNKAYTNMNEGLGKVLRMGAYSKEVIERLKWMESVLYPTLSRAIEYLGGIDLKNILAQALHMGDEGHNRNRAATSILFRQLAPAIVKTTSDTDVVERVLKFIDGNDHFFLNLSMATAKASLDAARNIEGSTMVVVMARNGTDFGIQVSGLGDEWFTAPAEVPPNALYFPGFTKEDANPDIGDSSITETAGWGGFAIAAAPAIVQFTGGTPQEAINKTKMMYEITIGENTTYQVPYLNFRGTPTGIDVKAVVEKGIPPFIDTGIAHKMPGIGQVGAGLVDAPMEVFKKALIAFVKKYS</sequence>
<evidence type="ECO:0000313" key="2">
    <source>
        <dbReference type="Proteomes" id="UP000004793"/>
    </source>
</evidence>
<dbReference type="Gene3D" id="1.10.10.660">
    <property type="entry name" value="conserved protein of unknown function from Enterococcus faecalis V583"/>
    <property type="match status" value="1"/>
</dbReference>
<dbReference type="Gene3D" id="3.90.1700.10">
    <property type="entry name" value="v583 domain like"/>
    <property type="match status" value="1"/>
</dbReference>
<dbReference type="Gene3D" id="3.40.50.720">
    <property type="entry name" value="NAD(P)-binding Rossmann-like Domain"/>
    <property type="match status" value="1"/>
</dbReference>
<dbReference type="EMBL" id="AP012051">
    <property type="protein sequence ID" value="BAL80842.1"/>
    <property type="molecule type" value="Genomic_DNA"/>
</dbReference>
<dbReference type="OrthoDB" id="6193532at2"/>
<evidence type="ECO:0008006" key="3">
    <source>
        <dbReference type="Google" id="ProtNLM"/>
    </source>
</evidence>
<proteinExistence type="predicted"/>
<dbReference type="KEGG" id="cex:CSE_07160"/>
<dbReference type="Pfam" id="PF06545">
    <property type="entry name" value="AllG"/>
    <property type="match status" value="1"/>
</dbReference>
<accession>A0A7U6JGU5</accession>
<reference evidence="1 2" key="1">
    <citation type="submission" date="2011-01" db="EMBL/GenBank/DDBJ databases">
        <title>Whole genome sequence of Caldisericum exile AZM16c01.</title>
        <authorList>
            <person name="Narita-Yamada S."/>
            <person name="Kawakoshi A."/>
            <person name="Nakamura S."/>
            <person name="Sasagawa M."/>
            <person name="Fukada J."/>
            <person name="Sekine M."/>
            <person name="Kato Y."/>
            <person name="Fukai R."/>
            <person name="Sasaki K."/>
            <person name="Hanamaki A."/>
            <person name="Narita H."/>
            <person name="Konno Y."/>
            <person name="Mori K."/>
            <person name="Yamazaki S."/>
            <person name="Suzuki K."/>
            <person name="Fujita N."/>
        </authorList>
    </citation>
    <scope>NUCLEOTIDE SEQUENCE [LARGE SCALE GENOMIC DNA]</scope>
    <source>
        <strain evidence="2">DSM 21853 / NBRC 104410 / AZM16c01</strain>
    </source>
</reference>
<dbReference type="AlphaFoldDB" id="A0A7U6JGU5"/>
<keyword evidence="2" id="KW-1185">Reference proteome</keyword>
<dbReference type="Proteomes" id="UP000004793">
    <property type="component" value="Chromosome"/>
</dbReference>